<dbReference type="EMBL" id="JAWNGG020000205">
    <property type="protein sequence ID" value="KAK9296721.1"/>
    <property type="molecule type" value="Genomic_DNA"/>
</dbReference>
<dbReference type="AlphaFoldDB" id="A0AAW0ZGM5"/>
<accession>A0AAW0ZGM5</accession>
<dbReference type="PANTHER" id="PTHR33481:SF1">
    <property type="entry name" value="ENDONUCLEASE_EXONUCLEASE_PHOSPHATASE DOMAIN-CONTAINING PROTEIN-RELATED"/>
    <property type="match status" value="1"/>
</dbReference>
<dbReference type="PANTHER" id="PTHR33481">
    <property type="entry name" value="REVERSE TRANSCRIPTASE"/>
    <property type="match status" value="1"/>
</dbReference>
<name>A0AAW0ZGM5_9HYME</name>
<sequence length="168" mass="19263">MKKIRAKTLPTTITLEPQKLEKIVGELFPKAGPSVEKRDRVIRRQVNSETNINVELRELALAFQKKTKRSVTLGIDGIHGKKIFSVCAYFIPENVATIYSNCLEQGKFPKEWKTELILVPKPGKKDDNSASTYRPICLISEAEKVFEKIITERIWQHLDRTDPNISDR</sequence>
<gene>
    <name evidence="1" type="ORF">QLX08_009335</name>
</gene>
<evidence type="ECO:0008006" key="3">
    <source>
        <dbReference type="Google" id="ProtNLM"/>
    </source>
</evidence>
<protein>
    <recommendedName>
        <fullName evidence="3">Reverse transcriptase</fullName>
    </recommendedName>
</protein>
<proteinExistence type="predicted"/>
<comment type="caution">
    <text evidence="1">The sequence shown here is derived from an EMBL/GenBank/DDBJ whole genome shotgun (WGS) entry which is preliminary data.</text>
</comment>
<evidence type="ECO:0000313" key="1">
    <source>
        <dbReference type="EMBL" id="KAK9296721.1"/>
    </source>
</evidence>
<dbReference type="Proteomes" id="UP001432146">
    <property type="component" value="Unassembled WGS sequence"/>
</dbReference>
<evidence type="ECO:0000313" key="2">
    <source>
        <dbReference type="Proteomes" id="UP001432146"/>
    </source>
</evidence>
<reference evidence="1 2" key="1">
    <citation type="submission" date="2024-05" db="EMBL/GenBank/DDBJ databases">
        <title>The nuclear and mitochondrial genome assemblies of Tetragonisca angustula (Apidae: Meliponini), a tiny yet remarkable pollinator in the Neotropics.</title>
        <authorList>
            <person name="Ferrari R."/>
            <person name="Ricardo P.C."/>
            <person name="Dias F.C."/>
            <person name="Araujo N.S."/>
            <person name="Soares D.O."/>
            <person name="Zhou Q.-S."/>
            <person name="Zhu C.-D."/>
            <person name="Coutinho L."/>
            <person name="Airas M.C."/>
            <person name="Batista T.M."/>
        </authorList>
    </citation>
    <scope>NUCLEOTIDE SEQUENCE [LARGE SCALE GENOMIC DNA]</scope>
    <source>
        <strain evidence="1">ASF017062</strain>
        <tissue evidence="1">Abdomen</tissue>
    </source>
</reference>
<organism evidence="1 2">
    <name type="scientific">Tetragonisca angustula</name>
    <dbReference type="NCBI Taxonomy" id="166442"/>
    <lineage>
        <taxon>Eukaryota</taxon>
        <taxon>Metazoa</taxon>
        <taxon>Ecdysozoa</taxon>
        <taxon>Arthropoda</taxon>
        <taxon>Hexapoda</taxon>
        <taxon>Insecta</taxon>
        <taxon>Pterygota</taxon>
        <taxon>Neoptera</taxon>
        <taxon>Endopterygota</taxon>
        <taxon>Hymenoptera</taxon>
        <taxon>Apocrita</taxon>
        <taxon>Aculeata</taxon>
        <taxon>Apoidea</taxon>
        <taxon>Anthophila</taxon>
        <taxon>Apidae</taxon>
        <taxon>Tetragonisca</taxon>
    </lineage>
</organism>
<keyword evidence="2" id="KW-1185">Reference proteome</keyword>